<sequence>MKNIDIPSGSLKQSMLYLKTKLNGFLDCSTNEFKLRFDSDLIKGSIEAISYSKEMHYINLAVCFTEDIRISLQNIPSLPSYFIYCSQGTVTHALDALPEKRVIKADQNIIISCAKAKAKNVFWIPKNTPTKIALIVVENHFMPESDSLYSKIQHTFFENRPDGVYYGIQNNSISTKIAQLRAVNQKGIVGNLLKKGILQIVLATEIEGFSAAVNSSKVTEIGLTKKQIEDIRLLSESIKKNPSAAYSLKSMSQKTGVSPNKLQEGFKIMHQTTVNDFITLVRIERAESLIRTSDLTISQIVYSIGFSSRSYFSKIFKQKYHCSPKQYKYSQNSLAITA</sequence>
<organism evidence="5 6">
    <name type="scientific">Flavobacterium crassostreae</name>
    <dbReference type="NCBI Taxonomy" id="1763534"/>
    <lineage>
        <taxon>Bacteria</taxon>
        <taxon>Pseudomonadati</taxon>
        <taxon>Bacteroidota</taxon>
        <taxon>Flavobacteriia</taxon>
        <taxon>Flavobacteriales</taxon>
        <taxon>Flavobacteriaceae</taxon>
        <taxon>Flavobacterium</taxon>
    </lineage>
</organism>
<dbReference type="AlphaFoldDB" id="A0A1B9DYQ9"/>
<dbReference type="GO" id="GO:0043565">
    <property type="term" value="F:sequence-specific DNA binding"/>
    <property type="evidence" value="ECO:0007669"/>
    <property type="project" value="InterPro"/>
</dbReference>
<dbReference type="RefSeq" id="WP_066335581.1">
    <property type="nucleotide sequence ID" value="NZ_CP017688.1"/>
</dbReference>
<keyword evidence="1" id="KW-0805">Transcription regulation</keyword>
<dbReference type="SUPFAM" id="SSF46689">
    <property type="entry name" value="Homeodomain-like"/>
    <property type="match status" value="1"/>
</dbReference>
<name>A0A1B9DYQ9_9FLAO</name>
<keyword evidence="3" id="KW-0804">Transcription</keyword>
<evidence type="ECO:0000256" key="2">
    <source>
        <dbReference type="ARBA" id="ARBA00023125"/>
    </source>
</evidence>
<dbReference type="STRING" id="1763534.GCA_001831475_02262"/>
<dbReference type="EMBL" id="LVEP01000036">
    <property type="protein sequence ID" value="OCB74831.1"/>
    <property type="molecule type" value="Genomic_DNA"/>
</dbReference>
<evidence type="ECO:0000256" key="3">
    <source>
        <dbReference type="ARBA" id="ARBA00023163"/>
    </source>
</evidence>
<comment type="caution">
    <text evidence="5">The sequence shown here is derived from an EMBL/GenBank/DDBJ whole genome shotgun (WGS) entry which is preliminary data.</text>
</comment>
<evidence type="ECO:0000313" key="5">
    <source>
        <dbReference type="EMBL" id="OCB74831.1"/>
    </source>
</evidence>
<dbReference type="PANTHER" id="PTHR43280">
    <property type="entry name" value="ARAC-FAMILY TRANSCRIPTIONAL REGULATOR"/>
    <property type="match status" value="1"/>
</dbReference>
<dbReference type="Pfam" id="PF12833">
    <property type="entry name" value="HTH_18"/>
    <property type="match status" value="1"/>
</dbReference>
<evidence type="ECO:0000256" key="1">
    <source>
        <dbReference type="ARBA" id="ARBA00023015"/>
    </source>
</evidence>
<dbReference type="InterPro" id="IPR009057">
    <property type="entry name" value="Homeodomain-like_sf"/>
</dbReference>
<dbReference type="PROSITE" id="PS01124">
    <property type="entry name" value="HTH_ARAC_FAMILY_2"/>
    <property type="match status" value="1"/>
</dbReference>
<gene>
    <name evidence="5" type="ORF">LPBF_09460</name>
</gene>
<keyword evidence="2" id="KW-0238">DNA-binding</keyword>
<evidence type="ECO:0000313" key="6">
    <source>
        <dbReference type="Proteomes" id="UP000093510"/>
    </source>
</evidence>
<dbReference type="InterPro" id="IPR018060">
    <property type="entry name" value="HTH_AraC"/>
</dbReference>
<keyword evidence="6" id="KW-1185">Reference proteome</keyword>
<proteinExistence type="predicted"/>
<dbReference type="Proteomes" id="UP000093510">
    <property type="component" value="Unassembled WGS sequence"/>
</dbReference>
<evidence type="ECO:0000259" key="4">
    <source>
        <dbReference type="PROSITE" id="PS01124"/>
    </source>
</evidence>
<dbReference type="PANTHER" id="PTHR43280:SF2">
    <property type="entry name" value="HTH-TYPE TRANSCRIPTIONAL REGULATOR EXSA"/>
    <property type="match status" value="1"/>
</dbReference>
<reference evidence="5 6" key="1">
    <citation type="submission" date="2016-03" db="EMBL/GenBank/DDBJ databases">
        <authorList>
            <person name="Ploux O."/>
        </authorList>
    </citation>
    <scope>NUCLEOTIDE SEQUENCE [LARGE SCALE GENOMIC DNA]</scope>
    <source>
        <strain evidence="5 6">LPB0076</strain>
    </source>
</reference>
<dbReference type="GO" id="GO:0003700">
    <property type="term" value="F:DNA-binding transcription factor activity"/>
    <property type="evidence" value="ECO:0007669"/>
    <property type="project" value="InterPro"/>
</dbReference>
<feature type="domain" description="HTH araC/xylS-type" evidence="4">
    <location>
        <begin position="232"/>
        <end position="330"/>
    </location>
</feature>
<dbReference type="PRINTS" id="PR00032">
    <property type="entry name" value="HTHARAC"/>
</dbReference>
<dbReference type="InterPro" id="IPR020449">
    <property type="entry name" value="Tscrpt_reg_AraC-type_HTH"/>
</dbReference>
<dbReference type="Gene3D" id="1.10.10.60">
    <property type="entry name" value="Homeodomain-like"/>
    <property type="match status" value="1"/>
</dbReference>
<protein>
    <recommendedName>
        <fullName evidence="4">HTH araC/xylS-type domain-containing protein</fullName>
    </recommendedName>
</protein>
<dbReference type="SMART" id="SM00342">
    <property type="entry name" value="HTH_ARAC"/>
    <property type="match status" value="1"/>
</dbReference>
<accession>A0A1B9DYQ9</accession>
<dbReference type="OrthoDB" id="2666928at2"/>